<keyword evidence="1" id="KW-0812">Transmembrane</keyword>
<keyword evidence="1" id="KW-1133">Transmembrane helix</keyword>
<dbReference type="AlphaFoldDB" id="A0A3N1PLW8"/>
<sequence>MLTNFFKTVNTYGAMLNKLATANFFVGLIAFYFISAQSVSLNEIASRFSLDVSVLGFKIPVGFLVPPLVMAILFRIIKLHDRISDAFRLRAFYDWEYVLKPIKNAVESDLDKKVVMSNRGRLMSKVFYKYASSRDEHPVVDKHLIEMVLDQLTWYWMIIESSFIVFGVFCILLYLEAFEHALVVFYFGLGLIVFSKVLQGSCSKYTIQEVEVILESAPRKREIKEQFDALQN</sequence>
<dbReference type="EMBL" id="RJUL01000002">
    <property type="protein sequence ID" value="ROQ29685.1"/>
    <property type="molecule type" value="Genomic_DNA"/>
</dbReference>
<keyword evidence="1" id="KW-0472">Membrane</keyword>
<evidence type="ECO:0000313" key="2">
    <source>
        <dbReference type="EMBL" id="ROQ29685.1"/>
    </source>
</evidence>
<evidence type="ECO:0000313" key="3">
    <source>
        <dbReference type="Proteomes" id="UP000268033"/>
    </source>
</evidence>
<accession>A0A3N1PLW8</accession>
<feature type="transmembrane region" description="Helical" evidence="1">
    <location>
        <begin position="181"/>
        <end position="198"/>
    </location>
</feature>
<dbReference type="Proteomes" id="UP000268033">
    <property type="component" value="Unassembled WGS sequence"/>
</dbReference>
<evidence type="ECO:0000256" key="1">
    <source>
        <dbReference type="SAM" id="Phobius"/>
    </source>
</evidence>
<comment type="caution">
    <text evidence="2">The sequence shown here is derived from an EMBL/GenBank/DDBJ whole genome shotgun (WGS) entry which is preliminary data.</text>
</comment>
<feature type="transmembrane region" description="Helical" evidence="1">
    <location>
        <begin position="54"/>
        <end position="74"/>
    </location>
</feature>
<feature type="transmembrane region" description="Helical" evidence="1">
    <location>
        <begin position="12"/>
        <end position="34"/>
    </location>
</feature>
<organism evidence="2 3">
    <name type="scientific">Gallaecimonas pentaromativorans</name>
    <dbReference type="NCBI Taxonomy" id="584787"/>
    <lineage>
        <taxon>Bacteria</taxon>
        <taxon>Pseudomonadati</taxon>
        <taxon>Pseudomonadota</taxon>
        <taxon>Gammaproteobacteria</taxon>
        <taxon>Enterobacterales</taxon>
        <taxon>Gallaecimonadaceae</taxon>
        <taxon>Gallaecimonas</taxon>
    </lineage>
</organism>
<gene>
    <name evidence="2" type="ORF">EDC28_10250</name>
</gene>
<proteinExistence type="predicted"/>
<feature type="transmembrane region" description="Helical" evidence="1">
    <location>
        <begin position="152"/>
        <end position="175"/>
    </location>
</feature>
<protein>
    <submittedName>
        <fullName evidence="2">Uncharacterized protein</fullName>
    </submittedName>
</protein>
<name>A0A3N1PLW8_9GAMM</name>
<keyword evidence="3" id="KW-1185">Reference proteome</keyword>
<reference evidence="2 3" key="1">
    <citation type="submission" date="2018-11" db="EMBL/GenBank/DDBJ databases">
        <title>Genomic Encyclopedia of Type Strains, Phase IV (KMG-IV): sequencing the most valuable type-strain genomes for metagenomic binning, comparative biology and taxonomic classification.</title>
        <authorList>
            <person name="Goeker M."/>
        </authorList>
    </citation>
    <scope>NUCLEOTIDE SEQUENCE [LARGE SCALE GENOMIC DNA]</scope>
    <source>
        <strain evidence="2 3">DSM 21945</strain>
    </source>
</reference>